<evidence type="ECO:0000313" key="3">
    <source>
        <dbReference type="Proteomes" id="UP000268329"/>
    </source>
</evidence>
<accession>A0A3G2JQP5</accession>
<dbReference type="KEGG" id="sdd:D9753_35290"/>
<proteinExistence type="predicted"/>
<feature type="region of interest" description="Disordered" evidence="1">
    <location>
        <begin position="45"/>
        <end position="83"/>
    </location>
</feature>
<reference evidence="2 3" key="1">
    <citation type="submission" date="2018-10" db="EMBL/GenBank/DDBJ databases">
        <title>The genome of Streptomyces dangxiongensis Z022.</title>
        <authorList>
            <person name="Zhang B."/>
        </authorList>
    </citation>
    <scope>NUCLEOTIDE SEQUENCE [LARGE SCALE GENOMIC DNA]</scope>
    <source>
        <strain evidence="2 3">Z022</strain>
    </source>
</reference>
<sequence length="83" mass="8666">MAQHRNGPTATIEASFQGAATVGFPLVLVRAVRCSFVTSERLPARTPVADQGSRGSEVGCVRAGSHSYTRANSWRGGGDSEAC</sequence>
<organism evidence="2 3">
    <name type="scientific">Streptomyces dangxiongensis</name>
    <dbReference type="NCBI Taxonomy" id="1442032"/>
    <lineage>
        <taxon>Bacteria</taxon>
        <taxon>Bacillati</taxon>
        <taxon>Actinomycetota</taxon>
        <taxon>Actinomycetes</taxon>
        <taxon>Kitasatosporales</taxon>
        <taxon>Streptomycetaceae</taxon>
        <taxon>Streptomyces</taxon>
    </lineage>
</organism>
<evidence type="ECO:0000313" key="2">
    <source>
        <dbReference type="EMBL" id="AYN43272.1"/>
    </source>
</evidence>
<evidence type="ECO:0000256" key="1">
    <source>
        <dbReference type="SAM" id="MobiDB-lite"/>
    </source>
</evidence>
<dbReference type="Proteomes" id="UP000268329">
    <property type="component" value="Chromosome"/>
</dbReference>
<dbReference type="AlphaFoldDB" id="A0A3G2JQP5"/>
<protein>
    <submittedName>
        <fullName evidence="2">Uncharacterized protein</fullName>
    </submittedName>
</protein>
<keyword evidence="3" id="KW-1185">Reference proteome</keyword>
<name>A0A3G2JQP5_9ACTN</name>
<gene>
    <name evidence="2" type="ORF">D9753_35290</name>
</gene>
<dbReference type="EMBL" id="CP033073">
    <property type="protein sequence ID" value="AYN43272.1"/>
    <property type="molecule type" value="Genomic_DNA"/>
</dbReference>